<evidence type="ECO:0000313" key="2">
    <source>
        <dbReference type="Proteomes" id="UP000009073"/>
    </source>
</evidence>
<dbReference type="HOGENOM" id="CLU_031690_3_0_6"/>
<reference evidence="2" key="1">
    <citation type="submission" date="2009-05" db="EMBL/GenBank/DDBJ databases">
        <title>Complete sequence of Tolumonas auensis DSM 9187.</title>
        <authorList>
            <consortium name="US DOE Joint Genome Institute"/>
            <person name="Lucas S."/>
            <person name="Copeland A."/>
            <person name="Lapidus A."/>
            <person name="Glavina del Rio T."/>
            <person name="Tice H."/>
            <person name="Bruce D."/>
            <person name="Goodwin L."/>
            <person name="Pitluck S."/>
            <person name="Chertkov O."/>
            <person name="Brettin T."/>
            <person name="Detter J.C."/>
            <person name="Han C."/>
            <person name="Larimer F."/>
            <person name="Land M."/>
            <person name="Hauser L."/>
            <person name="Kyrpides N."/>
            <person name="Mikhailova N."/>
            <person name="Spring S."/>
            <person name="Beller H."/>
        </authorList>
    </citation>
    <scope>NUCLEOTIDE SEQUENCE [LARGE SCALE GENOMIC DNA]</scope>
    <source>
        <strain evidence="2">DSM 9187 / TA4</strain>
    </source>
</reference>
<dbReference type="NCBIfam" id="TIGR03353">
    <property type="entry name" value="VI_chp_4"/>
    <property type="match status" value="1"/>
</dbReference>
<dbReference type="KEGG" id="tau:Tola_0204"/>
<evidence type="ECO:0000313" key="1">
    <source>
        <dbReference type="EMBL" id="ACQ91834.1"/>
    </source>
</evidence>
<proteinExistence type="predicted"/>
<dbReference type="PANTHER" id="PTHR35566">
    <property type="entry name" value="BLR3599 PROTEIN"/>
    <property type="match status" value="1"/>
</dbReference>
<organism evidence="1 2">
    <name type="scientific">Tolumonas auensis (strain DSM 9187 / NBRC 110442 / TA 4)</name>
    <dbReference type="NCBI Taxonomy" id="595494"/>
    <lineage>
        <taxon>Bacteria</taxon>
        <taxon>Pseudomonadati</taxon>
        <taxon>Pseudomonadota</taxon>
        <taxon>Gammaproteobacteria</taxon>
        <taxon>Aeromonadales</taxon>
        <taxon>Aeromonadaceae</taxon>
        <taxon>Tolumonas</taxon>
    </lineage>
</organism>
<keyword evidence="2" id="KW-1185">Reference proteome</keyword>
<reference evidence="1 2" key="2">
    <citation type="journal article" date="2011" name="Stand. Genomic Sci.">
        <title>Complete genome sequence of Tolumonas auensis type strain (TA 4).</title>
        <authorList>
            <person name="Chertkov O."/>
            <person name="Copeland A."/>
            <person name="Lucas S."/>
            <person name="Lapidus A."/>
            <person name="Berry K.W."/>
            <person name="Detter J.C."/>
            <person name="Del Rio T.G."/>
            <person name="Hammon N."/>
            <person name="Dalin E."/>
            <person name="Tice H."/>
            <person name="Pitluck S."/>
            <person name="Richardson P."/>
            <person name="Bruce D."/>
            <person name="Goodwin L."/>
            <person name="Han C."/>
            <person name="Tapia R."/>
            <person name="Saunders E."/>
            <person name="Schmutz J."/>
            <person name="Brettin T."/>
            <person name="Larimer F."/>
            <person name="Land M."/>
            <person name="Hauser L."/>
            <person name="Spring S."/>
            <person name="Rohde M."/>
            <person name="Kyrpides N.C."/>
            <person name="Ivanova N."/>
            <person name="Goker M."/>
            <person name="Beller H.R."/>
            <person name="Klenk H.P."/>
            <person name="Woyke T."/>
        </authorList>
    </citation>
    <scope>NUCLEOTIDE SEQUENCE [LARGE SCALE GENOMIC DNA]</scope>
    <source>
        <strain evidence="2">DSM 9187 / TA4</strain>
    </source>
</reference>
<dbReference type="Pfam" id="PF05936">
    <property type="entry name" value="T6SS_VasE"/>
    <property type="match status" value="1"/>
</dbReference>
<gene>
    <name evidence="1" type="ordered locus">Tola_0204</name>
</gene>
<accession>C4L8G4</accession>
<dbReference type="Proteomes" id="UP000009073">
    <property type="component" value="Chromosome"/>
</dbReference>
<dbReference type="PANTHER" id="PTHR35566:SF1">
    <property type="entry name" value="TYPE VI SECRETION SYSTEM BASEPLATE COMPONENT TSSK1"/>
    <property type="match status" value="1"/>
</dbReference>
<name>C4L8G4_TOLAT</name>
<dbReference type="EMBL" id="CP001616">
    <property type="protein sequence ID" value="ACQ91834.1"/>
    <property type="molecule type" value="Genomic_DNA"/>
</dbReference>
<sequence length="447" mass="51220">MERIVWREGMLLRPQHLQQQDHYYQHQFRELLQMTSPCNWGFFEAEIDKQYLMMGKVVVSRAAGILPDGALFRIGENDHPAVEVKKDLYDAVVYLALPLVTGNAVENRLAEEHQVVTPFVSFEKLAYDTNYGERNSCAVLCCRHDFRLLVEPAGGNNELPDEASWIKMPLCRISDVSADGFVTLDEHFQPSFLHFGECAPYQGYLRELVNLLAHRGDTLAGRIRNTGRFGTSEVGDFLMLALINRNETRLRHLMQFRQIHPERVFMEMVSLHSELASFNGDSRRPLNELSYIHTAQYACFHRVMNELRLHLSQVIEQHAVELPLQSRKYGILVSPLQDRTLLDNSQFVLTAQADCEQEQLRNRLPAQMKVGPVEQIRQMVNLHLPGINLRPLAAAPRQLPFHARHIYFSLELDAAMRAQLESSGGFALHVAGEFPELQLSLWAIRNN</sequence>
<dbReference type="InterPro" id="IPR010263">
    <property type="entry name" value="T6SS_TssK"/>
</dbReference>
<protein>
    <submittedName>
        <fullName evidence="1">Type VI secretion protein, VC_A0114 family</fullName>
    </submittedName>
</protein>
<dbReference type="RefSeq" id="WP_012728433.1">
    <property type="nucleotide sequence ID" value="NC_012691.1"/>
</dbReference>
<dbReference type="eggNOG" id="COG3522">
    <property type="taxonomic scope" value="Bacteria"/>
</dbReference>
<dbReference type="STRING" id="595494.Tola_0204"/>
<dbReference type="AlphaFoldDB" id="C4L8G4"/>